<dbReference type="EMBL" id="QYYA01000001">
    <property type="protein sequence ID" value="RJG19492.1"/>
    <property type="molecule type" value="Genomic_DNA"/>
</dbReference>
<reference evidence="2 3" key="1">
    <citation type="submission" date="2018-09" db="EMBL/GenBank/DDBJ databases">
        <title>Alcanivorax profundi sp. nov., isolated from 1000 m-depth seawater of the Mariana Trench.</title>
        <authorList>
            <person name="Liu J."/>
        </authorList>
    </citation>
    <scope>NUCLEOTIDE SEQUENCE [LARGE SCALE GENOMIC DNA]</scope>
    <source>
        <strain evidence="2 3">MTEO17</strain>
    </source>
</reference>
<gene>
    <name evidence="2" type="ORF">D4A39_01100</name>
</gene>
<dbReference type="Proteomes" id="UP000283734">
    <property type="component" value="Unassembled WGS sequence"/>
</dbReference>
<evidence type="ECO:0000313" key="2">
    <source>
        <dbReference type="EMBL" id="RJG19492.1"/>
    </source>
</evidence>
<evidence type="ECO:0000313" key="3">
    <source>
        <dbReference type="Proteomes" id="UP000283734"/>
    </source>
</evidence>
<dbReference type="InterPro" id="IPR029069">
    <property type="entry name" value="HotDog_dom_sf"/>
</dbReference>
<dbReference type="InterPro" id="IPR012660">
    <property type="entry name" value="YiiD_C"/>
</dbReference>
<dbReference type="RefSeq" id="WP_022985630.1">
    <property type="nucleotide sequence ID" value="NZ_CAXGPP010000009.1"/>
</dbReference>
<proteinExistence type="predicted"/>
<keyword evidence="3" id="KW-1185">Reference proteome</keyword>
<sequence>MIDLDALADQVRDAIPLTRHLYFRFEQFDGDQLRVSAPLAPNHNDKGTFFAGSQAALLALSGWGLTTLLAQQAGHPADVVAVETQLKYTLPLHSDMQITVTTEQRPRFEERLTLRGKASLAIRAIGKDQQGQTVCEFTGIYLART</sequence>
<dbReference type="OrthoDB" id="572024at2"/>
<feature type="domain" description="Thioesterase putative" evidence="1">
    <location>
        <begin position="5"/>
        <end position="143"/>
    </location>
</feature>
<dbReference type="AlphaFoldDB" id="A0A418Y1T8"/>
<organism evidence="2 3">
    <name type="scientific">Alcanivorax profundi</name>
    <dbReference type="NCBI Taxonomy" id="2338368"/>
    <lineage>
        <taxon>Bacteria</taxon>
        <taxon>Pseudomonadati</taxon>
        <taxon>Pseudomonadota</taxon>
        <taxon>Gammaproteobacteria</taxon>
        <taxon>Oceanospirillales</taxon>
        <taxon>Alcanivoracaceae</taxon>
        <taxon>Alcanivorax</taxon>
    </lineage>
</organism>
<name>A0A418Y1T8_9GAMM</name>
<accession>A0A418Y1T8</accession>
<evidence type="ECO:0000259" key="1">
    <source>
        <dbReference type="Pfam" id="PF09500"/>
    </source>
</evidence>
<dbReference type="Gene3D" id="3.10.129.10">
    <property type="entry name" value="Hotdog Thioesterase"/>
    <property type="match status" value="1"/>
</dbReference>
<dbReference type="Pfam" id="PF09500">
    <property type="entry name" value="YiiD_C"/>
    <property type="match status" value="1"/>
</dbReference>
<comment type="caution">
    <text evidence="2">The sequence shown here is derived from an EMBL/GenBank/DDBJ whole genome shotgun (WGS) entry which is preliminary data.</text>
</comment>
<protein>
    <recommendedName>
        <fullName evidence="1">Thioesterase putative domain-containing protein</fullName>
    </recommendedName>
</protein>
<dbReference type="SUPFAM" id="SSF54637">
    <property type="entry name" value="Thioesterase/thiol ester dehydrase-isomerase"/>
    <property type="match status" value="1"/>
</dbReference>